<evidence type="ECO:0000313" key="7">
    <source>
        <dbReference type="EMBL" id="GFH54790.1"/>
    </source>
</evidence>
<evidence type="ECO:0008006" key="9">
    <source>
        <dbReference type="Google" id="ProtNLM"/>
    </source>
</evidence>
<accession>A0AAD3D1I3</accession>
<dbReference type="InterPro" id="IPR009072">
    <property type="entry name" value="Histone-fold"/>
</dbReference>
<name>A0AAD3D1I3_9STRA</name>
<dbReference type="GO" id="GO:0051123">
    <property type="term" value="P:RNA polymerase II preinitiation complex assembly"/>
    <property type="evidence" value="ECO:0007669"/>
    <property type="project" value="TreeGrafter"/>
</dbReference>
<sequence>MADPATSTTPTNTASKAPAAAKKKKPPAKRKKPAKSKSAAAATALLNSSAKAQYKKLLEEREAAINDAAWLSKAPSPNEENTTTDFSEKLKSPSFLDHDFEIVQKALLNNGLTMEDVTLESFDTLLEQARRYAMVLITDAADYAIHCHGNEGITVADIKLAREMQSDNCLGQSNSDNLEQLSRIANETNRKVLPPIPEHCYNGVVLPDLEYTLLGRTYDVVCRSDEKDKVVDRKSSEDNEMISEGHGAASRDQKGVPSFGAKRGSKQVQINITSTNLDGESKAQGMDTS</sequence>
<dbReference type="Proteomes" id="UP001054902">
    <property type="component" value="Unassembled WGS sequence"/>
</dbReference>
<dbReference type="PANTHER" id="PTHR48068:SF4">
    <property type="entry name" value="TATA-BOX BINDING PROTEIN ASSOCIATED FACTOR 9"/>
    <property type="match status" value="1"/>
</dbReference>
<protein>
    <recommendedName>
        <fullName evidence="9">Transcription initiation factor TFIID subunit 9</fullName>
    </recommendedName>
</protein>
<dbReference type="GO" id="GO:0046982">
    <property type="term" value="F:protein heterodimerization activity"/>
    <property type="evidence" value="ECO:0007669"/>
    <property type="project" value="InterPro"/>
</dbReference>
<dbReference type="Gene3D" id="1.10.20.10">
    <property type="entry name" value="Histone, subunit A"/>
    <property type="match status" value="1"/>
</dbReference>
<evidence type="ECO:0000256" key="2">
    <source>
        <dbReference type="ARBA" id="ARBA00007646"/>
    </source>
</evidence>
<gene>
    <name evidence="7" type="ORF">CTEN210_11266</name>
</gene>
<comment type="caution">
    <text evidence="7">The sequence shown here is derived from an EMBL/GenBank/DDBJ whole genome shotgun (WGS) entry which is preliminary data.</text>
</comment>
<evidence type="ECO:0000256" key="1">
    <source>
        <dbReference type="ARBA" id="ARBA00004123"/>
    </source>
</evidence>
<comment type="subcellular location">
    <subcellularLocation>
        <location evidence="1">Nucleus</location>
    </subcellularLocation>
</comment>
<feature type="compositionally biased region" description="Low complexity" evidence="6">
    <location>
        <begin position="1"/>
        <end position="20"/>
    </location>
</feature>
<dbReference type="GO" id="GO:0016251">
    <property type="term" value="F:RNA polymerase II general transcription initiation factor activity"/>
    <property type="evidence" value="ECO:0007669"/>
    <property type="project" value="TreeGrafter"/>
</dbReference>
<proteinExistence type="inferred from homology"/>
<comment type="similarity">
    <text evidence="2">Belongs to the TAF9 family.</text>
</comment>
<evidence type="ECO:0000256" key="5">
    <source>
        <dbReference type="ARBA" id="ARBA00023242"/>
    </source>
</evidence>
<dbReference type="PANTHER" id="PTHR48068">
    <property type="entry name" value="TAF9 RNA POLYMERASE II, TATA BOX-BINDING PROTEIN (TBP)-ASSOCIATED FACTOR"/>
    <property type="match status" value="1"/>
</dbReference>
<dbReference type="GO" id="GO:0005669">
    <property type="term" value="C:transcription factor TFIID complex"/>
    <property type="evidence" value="ECO:0007669"/>
    <property type="project" value="TreeGrafter"/>
</dbReference>
<feature type="compositionally biased region" description="Basic and acidic residues" evidence="6">
    <location>
        <begin position="227"/>
        <end position="237"/>
    </location>
</feature>
<dbReference type="GO" id="GO:0000124">
    <property type="term" value="C:SAGA complex"/>
    <property type="evidence" value="ECO:0007669"/>
    <property type="project" value="TreeGrafter"/>
</dbReference>
<dbReference type="GO" id="GO:0003713">
    <property type="term" value="F:transcription coactivator activity"/>
    <property type="evidence" value="ECO:0007669"/>
    <property type="project" value="TreeGrafter"/>
</dbReference>
<dbReference type="InterPro" id="IPR051431">
    <property type="entry name" value="TFIID_subunit_9"/>
</dbReference>
<feature type="region of interest" description="Disordered" evidence="6">
    <location>
        <begin position="227"/>
        <end position="289"/>
    </location>
</feature>
<evidence type="ECO:0000256" key="3">
    <source>
        <dbReference type="ARBA" id="ARBA00023015"/>
    </source>
</evidence>
<dbReference type="EMBL" id="BLLK01000047">
    <property type="protein sequence ID" value="GFH54790.1"/>
    <property type="molecule type" value="Genomic_DNA"/>
</dbReference>
<keyword evidence="4" id="KW-0804">Transcription</keyword>
<keyword evidence="8" id="KW-1185">Reference proteome</keyword>
<organism evidence="7 8">
    <name type="scientific">Chaetoceros tenuissimus</name>
    <dbReference type="NCBI Taxonomy" id="426638"/>
    <lineage>
        <taxon>Eukaryota</taxon>
        <taxon>Sar</taxon>
        <taxon>Stramenopiles</taxon>
        <taxon>Ochrophyta</taxon>
        <taxon>Bacillariophyta</taxon>
        <taxon>Coscinodiscophyceae</taxon>
        <taxon>Chaetocerotophycidae</taxon>
        <taxon>Chaetocerotales</taxon>
        <taxon>Chaetocerotaceae</taxon>
        <taxon>Chaetoceros</taxon>
    </lineage>
</organism>
<feature type="compositionally biased region" description="Polar residues" evidence="6">
    <location>
        <begin position="266"/>
        <end position="278"/>
    </location>
</feature>
<dbReference type="InterPro" id="IPR003162">
    <property type="entry name" value="TFIID-31"/>
</dbReference>
<evidence type="ECO:0000313" key="8">
    <source>
        <dbReference type="Proteomes" id="UP001054902"/>
    </source>
</evidence>
<dbReference type="Pfam" id="PF02291">
    <property type="entry name" value="TFIID-31kDa"/>
    <property type="match status" value="1"/>
</dbReference>
<keyword evidence="3" id="KW-0805">Transcription regulation</keyword>
<feature type="compositionally biased region" description="Basic residues" evidence="6">
    <location>
        <begin position="21"/>
        <end position="35"/>
    </location>
</feature>
<evidence type="ECO:0000256" key="4">
    <source>
        <dbReference type="ARBA" id="ARBA00023163"/>
    </source>
</evidence>
<feature type="region of interest" description="Disordered" evidence="6">
    <location>
        <begin position="1"/>
        <end position="42"/>
    </location>
</feature>
<dbReference type="AlphaFoldDB" id="A0AAD3D1I3"/>
<keyword evidence="5" id="KW-0539">Nucleus</keyword>
<reference evidence="7 8" key="1">
    <citation type="journal article" date="2021" name="Sci. Rep.">
        <title>The genome of the diatom Chaetoceros tenuissimus carries an ancient integrated fragment of an extant virus.</title>
        <authorList>
            <person name="Hongo Y."/>
            <person name="Kimura K."/>
            <person name="Takaki Y."/>
            <person name="Yoshida Y."/>
            <person name="Baba S."/>
            <person name="Kobayashi G."/>
            <person name="Nagasaki K."/>
            <person name="Hano T."/>
            <person name="Tomaru Y."/>
        </authorList>
    </citation>
    <scope>NUCLEOTIDE SEQUENCE [LARGE SCALE GENOMIC DNA]</scope>
    <source>
        <strain evidence="7 8">NIES-3715</strain>
    </source>
</reference>
<evidence type="ECO:0000256" key="6">
    <source>
        <dbReference type="SAM" id="MobiDB-lite"/>
    </source>
</evidence>